<evidence type="ECO:0000256" key="1">
    <source>
        <dbReference type="ARBA" id="ARBA00022729"/>
    </source>
</evidence>
<dbReference type="EMBL" id="CP036318">
    <property type="protein sequence ID" value="QDV58831.1"/>
    <property type="molecule type" value="Genomic_DNA"/>
</dbReference>
<reference evidence="3 4" key="1">
    <citation type="submission" date="2019-02" db="EMBL/GenBank/DDBJ databases">
        <title>Deep-cultivation of Planctomycetes and their phenomic and genomic characterization uncovers novel biology.</title>
        <authorList>
            <person name="Wiegand S."/>
            <person name="Jogler M."/>
            <person name="Boedeker C."/>
            <person name="Pinto D."/>
            <person name="Vollmers J."/>
            <person name="Rivas-Marin E."/>
            <person name="Kohn T."/>
            <person name="Peeters S.H."/>
            <person name="Heuer A."/>
            <person name="Rast P."/>
            <person name="Oberbeckmann S."/>
            <person name="Bunk B."/>
            <person name="Jeske O."/>
            <person name="Meyerdierks A."/>
            <person name="Storesund J.E."/>
            <person name="Kallscheuer N."/>
            <person name="Luecker S."/>
            <person name="Lage O.M."/>
            <person name="Pohl T."/>
            <person name="Merkel B.J."/>
            <person name="Hornburger P."/>
            <person name="Mueller R.-W."/>
            <person name="Bruemmer F."/>
            <person name="Labrenz M."/>
            <person name="Spormann A.M."/>
            <person name="Op den Camp H."/>
            <person name="Overmann J."/>
            <person name="Amann R."/>
            <person name="Jetten M.S.M."/>
            <person name="Mascher T."/>
            <person name="Medema M.H."/>
            <person name="Devos D.P."/>
            <person name="Kaster A.-K."/>
            <person name="Ovreas L."/>
            <person name="Rohde M."/>
            <person name="Galperin M.Y."/>
            <person name="Jogler C."/>
        </authorList>
    </citation>
    <scope>NUCLEOTIDE SEQUENCE [LARGE SCALE GENOMIC DNA]</scope>
    <source>
        <strain evidence="3 4">Mal33</strain>
    </source>
</reference>
<keyword evidence="1" id="KW-0732">Signal</keyword>
<dbReference type="PANTHER" id="PTHR33619">
    <property type="entry name" value="POLYSACCHARIDE EXPORT PROTEIN GFCE-RELATED"/>
    <property type="match status" value="1"/>
</dbReference>
<accession>A0A518J0G1</accession>
<keyword evidence="4" id="KW-1185">Reference proteome</keyword>
<feature type="domain" description="Polysaccharide export protein N-terminal" evidence="2">
    <location>
        <begin position="71"/>
        <end position="165"/>
    </location>
</feature>
<gene>
    <name evidence="3" type="ORF">Mal33_48560</name>
</gene>
<evidence type="ECO:0000313" key="4">
    <source>
        <dbReference type="Proteomes" id="UP000316770"/>
    </source>
</evidence>
<dbReference type="Proteomes" id="UP000316770">
    <property type="component" value="Chromosome"/>
</dbReference>
<name>A0A518J0G1_9BACT</name>
<evidence type="ECO:0000313" key="3">
    <source>
        <dbReference type="EMBL" id="QDV58831.1"/>
    </source>
</evidence>
<dbReference type="AlphaFoldDB" id="A0A518J0G1"/>
<dbReference type="Gene3D" id="3.30.1950.10">
    <property type="entry name" value="wza like domain"/>
    <property type="match status" value="1"/>
</dbReference>
<dbReference type="PANTHER" id="PTHR33619:SF3">
    <property type="entry name" value="POLYSACCHARIDE EXPORT PROTEIN GFCE-RELATED"/>
    <property type="match status" value="1"/>
</dbReference>
<organism evidence="3 4">
    <name type="scientific">Rosistilla oblonga</name>
    <dbReference type="NCBI Taxonomy" id="2527990"/>
    <lineage>
        <taxon>Bacteria</taxon>
        <taxon>Pseudomonadati</taxon>
        <taxon>Planctomycetota</taxon>
        <taxon>Planctomycetia</taxon>
        <taxon>Pirellulales</taxon>
        <taxon>Pirellulaceae</taxon>
        <taxon>Rosistilla</taxon>
    </lineage>
</organism>
<proteinExistence type="predicted"/>
<dbReference type="GO" id="GO:0015159">
    <property type="term" value="F:polysaccharide transmembrane transporter activity"/>
    <property type="evidence" value="ECO:0007669"/>
    <property type="project" value="InterPro"/>
</dbReference>
<sequence>MNVKIKNQSAKRVPASAGLLWTLCLGIAMCTGCSSLTQPINGVPARRLPPQFFAPPKNNLVPVDISLLSQEAPRNYILDSNDVLGVYIEGVLPFNAPDVTPQLPPVHFPEADSTLPPSIGFPIAIAEDGTISLPLVEPIDVRGMTIDQVRELIRQAYIKAEILKDEKARPVVTLIKERTYDVIVVRQDQQSLTTNDVNRGSEFQRGSFQGASGNIVKLPAYQNDVLHALMETGGLPGVTAKNEVKILRAGQADKLKRMETIAQHYRELENQRRQNPCLCPPAPPEDDTAIRIPLRIPPGVVPDIRPQDVLLKSGDIVYIESRDREVFYTGGLLPGGEHPLPRDYDLDVLGAMAIAGTGLGSQVNGGGGGGGLNARSVGGVPPGRLYILRKTPCEGQVAIEVDLAAATNDPRQRPLVQAGDILILQYKCEEEILNFGLGTFFTYGIQELLRN</sequence>
<dbReference type="RefSeq" id="WP_145289592.1">
    <property type="nucleotide sequence ID" value="NZ_CP036318.1"/>
</dbReference>
<dbReference type="InterPro" id="IPR003715">
    <property type="entry name" value="Poly_export_N"/>
</dbReference>
<dbReference type="Pfam" id="PF02563">
    <property type="entry name" value="Poly_export"/>
    <property type="match status" value="1"/>
</dbReference>
<protein>
    <submittedName>
        <fullName evidence="3">Polysaccharide biosynthesis/export protein</fullName>
    </submittedName>
</protein>
<evidence type="ECO:0000259" key="2">
    <source>
        <dbReference type="Pfam" id="PF02563"/>
    </source>
</evidence>
<dbReference type="InterPro" id="IPR049712">
    <property type="entry name" value="Poly_export"/>
</dbReference>